<evidence type="ECO:0000313" key="2">
    <source>
        <dbReference type="EMBL" id="GFH61480.1"/>
    </source>
</evidence>
<feature type="compositionally biased region" description="Acidic residues" evidence="1">
    <location>
        <begin position="349"/>
        <end position="370"/>
    </location>
</feature>
<feature type="compositionally biased region" description="Polar residues" evidence="1">
    <location>
        <begin position="336"/>
        <end position="347"/>
    </location>
</feature>
<evidence type="ECO:0000313" key="3">
    <source>
        <dbReference type="Proteomes" id="UP001054902"/>
    </source>
</evidence>
<dbReference type="EMBL" id="BLLK01000074">
    <property type="protein sequence ID" value="GFH61480.1"/>
    <property type="molecule type" value="Genomic_DNA"/>
</dbReference>
<reference evidence="2 3" key="1">
    <citation type="journal article" date="2021" name="Sci. Rep.">
        <title>The genome of the diatom Chaetoceros tenuissimus carries an ancient integrated fragment of an extant virus.</title>
        <authorList>
            <person name="Hongo Y."/>
            <person name="Kimura K."/>
            <person name="Takaki Y."/>
            <person name="Yoshida Y."/>
            <person name="Baba S."/>
            <person name="Kobayashi G."/>
            <person name="Nagasaki K."/>
            <person name="Hano T."/>
            <person name="Tomaru Y."/>
        </authorList>
    </citation>
    <scope>NUCLEOTIDE SEQUENCE [LARGE SCALE GENOMIC DNA]</scope>
    <source>
        <strain evidence="2 3">NIES-3715</strain>
    </source>
</reference>
<proteinExistence type="predicted"/>
<comment type="caution">
    <text evidence="2">The sequence shown here is derived from an EMBL/GenBank/DDBJ whole genome shotgun (WGS) entry which is preliminary data.</text>
</comment>
<sequence>MVKSNEVASLLLSPSANLFDKYDYEISIERQRSNIVKKIREREALLQEIHLKPSHFESDPHFGTENELESNFELKEITFDIVDLIVDLEAIRERNELLQSTSGRLFDRNSPRPKLVESFDWFGKSYLLKIIEDSRGLLDNYEFDVWGTDSVSNKNRHTKIIDRLVFEKEIENSIRMQQCNVQVVKTIAGRRHNFDQVVFDVNEYPVFDPGRLVLEDVGAKVIVACLMLLFSKKEYMNDKEILDKKSIADLSKVDLHVLARNIEKAARSTKIVASKRNVTIIYSTLLKYVHQIQTRAYDRDENIMSLQDWLLATIANNYRYLPPLKDDCHDLIASRESTQNENISHTSGDNDEYKEDDESESMDESDEESECIGSNARSAYSIAGKVSMPDPCYVKASEGNRFLVVVKGISQLQEGDQIRVGHPHFSRVYYIEAMEKNESNFQQIYLNAAFDYSSILCKEIADPSEVIEYLHDPKQRFAMKEKERKPLLDSTTKQIYDRLDAETMRDREPLEFKSIRIWKLVPQDTDKRLEWRRQFDNGLVPWHNISTARISTTRFKVKVVVSDIIDDCKDNVTRTKAFPHQQRLDFFEKVQLNLIVKETFETVCKWHPLSKSMDIFKWGKLARKMKFLHKIKNAQHEVDMAFLRHSIHRQLTLEQFYSLLVDMAIMRFPSPKYSEEEALANLLWGTVVMMPQVNTLVWKKAQEKAIVEEIERVCAQTRIATMIRMRKCRAKYFVQYRSIVMIQSCVRCVVAVKLKQRILHRIEEERIRRLHYKSAVLCQKTWRRYKRRAYFLLYKKNRKRMLTEARARRRRKMQNRFRYNLLENIVYRDVTRVHSVPVIVWMLQRQSNNEEKKGLEIQVMIIETRKCFKFRLDRFQMRQCLETVILKRGPLSEQEMMKKSTLSTFVSRISIQKLAQEEPQVSFHRSGIVEKGDLIENSFLERDGINFILSMYRTEFDIVIRLHNRRCERGKVLRVQIPMKLLTEWLLHHEEEQELGCIDYIGAWKLTESKRKLDKQKEGDIFNFVAKEKANIPLLLQKEKEEDLREWLKHRFSISVDLNSDEERITLDFENLAAKAECIAQRLQSVWRRKRSKAIASNEVHLQYDIYPSCL</sequence>
<name>A0AAD3DEF3_9STRA</name>
<organism evidence="2 3">
    <name type="scientific">Chaetoceros tenuissimus</name>
    <dbReference type="NCBI Taxonomy" id="426638"/>
    <lineage>
        <taxon>Eukaryota</taxon>
        <taxon>Sar</taxon>
        <taxon>Stramenopiles</taxon>
        <taxon>Ochrophyta</taxon>
        <taxon>Bacillariophyta</taxon>
        <taxon>Coscinodiscophyceae</taxon>
        <taxon>Chaetocerotophycidae</taxon>
        <taxon>Chaetocerotales</taxon>
        <taxon>Chaetocerotaceae</taxon>
        <taxon>Chaetoceros</taxon>
    </lineage>
</organism>
<dbReference type="Proteomes" id="UP001054902">
    <property type="component" value="Unassembled WGS sequence"/>
</dbReference>
<evidence type="ECO:0000256" key="1">
    <source>
        <dbReference type="SAM" id="MobiDB-lite"/>
    </source>
</evidence>
<accession>A0AAD3DEF3</accession>
<dbReference type="AlphaFoldDB" id="A0AAD3DEF3"/>
<protein>
    <submittedName>
        <fullName evidence="2">Uncharacterized protein</fullName>
    </submittedName>
</protein>
<keyword evidence="3" id="KW-1185">Reference proteome</keyword>
<gene>
    <name evidence="2" type="ORF">CTEN210_17956</name>
</gene>
<feature type="region of interest" description="Disordered" evidence="1">
    <location>
        <begin position="336"/>
        <end position="370"/>
    </location>
</feature>